<evidence type="ECO:0000256" key="7">
    <source>
        <dbReference type="ARBA" id="ARBA00023265"/>
    </source>
</evidence>
<evidence type="ECO:0000256" key="3">
    <source>
        <dbReference type="ARBA" id="ARBA00022692"/>
    </source>
</evidence>
<evidence type="ECO:0000256" key="2">
    <source>
        <dbReference type="ARBA" id="ARBA00006574"/>
    </source>
</evidence>
<protein>
    <submittedName>
        <fullName evidence="8">Uncharacterized protein</fullName>
    </submittedName>
</protein>
<keyword evidence="6" id="KW-0472">Membrane</keyword>
<dbReference type="GO" id="GO:0016020">
    <property type="term" value="C:membrane"/>
    <property type="evidence" value="ECO:0007669"/>
    <property type="project" value="UniProtKB-SubCell"/>
</dbReference>
<evidence type="ECO:0000256" key="5">
    <source>
        <dbReference type="ARBA" id="ARBA00022989"/>
    </source>
</evidence>
<accession>A0A9I9EDQ7</accession>
<dbReference type="PANTHER" id="PTHR31942">
    <property type="entry name" value="MLO-LIKE PROTEIN 1"/>
    <property type="match status" value="1"/>
</dbReference>
<proteinExistence type="inferred from homology"/>
<comment type="subcellular location">
    <subcellularLocation>
        <location evidence="1">Membrane</location>
        <topology evidence="1">Multi-pass membrane protein</topology>
    </subcellularLocation>
</comment>
<evidence type="ECO:0000256" key="6">
    <source>
        <dbReference type="ARBA" id="ARBA00023136"/>
    </source>
</evidence>
<dbReference type="PANTHER" id="PTHR31942:SF49">
    <property type="entry name" value="MLO-LIKE PROTEIN 8"/>
    <property type="match status" value="1"/>
</dbReference>
<name>A0A9I9EDQ7_CUCME</name>
<keyword evidence="7" id="KW-0568">Pathogenesis-related protein</keyword>
<keyword evidence="5" id="KW-1133">Transmembrane helix</keyword>
<dbReference type="AlphaFoldDB" id="A0A9I9EDQ7"/>
<dbReference type="Gramene" id="MELO3C032336.2.1">
    <property type="protein sequence ID" value="MELO3C032336.2.1"/>
    <property type="gene ID" value="MELO3C032336.2"/>
</dbReference>
<evidence type="ECO:0000313" key="8">
    <source>
        <dbReference type="EnsemblPlants" id="MELO3C032336.2.1"/>
    </source>
</evidence>
<keyword evidence="4" id="KW-0611">Plant defense</keyword>
<reference evidence="8" key="1">
    <citation type="submission" date="2023-03" db="UniProtKB">
        <authorList>
            <consortium name="EnsemblPlants"/>
        </authorList>
    </citation>
    <scope>IDENTIFICATION</scope>
</reference>
<dbReference type="Pfam" id="PF03094">
    <property type="entry name" value="Mlo"/>
    <property type="match status" value="1"/>
</dbReference>
<sequence>MSSQMIMHCQAYLRNIICESPHEFLAKLPVFFYIGCFFRQFFKSVGKADYLALCNGFIAVHLAPGSKFDFQKYIKRSLEDDFKIIAGVRLVNDLLKALQDNNRDYMYSMMKGDKLPDKRIWIKINKRYNVRGLTVLGFKGIN</sequence>
<comment type="similarity">
    <text evidence="2">Belongs to the MLO family.</text>
</comment>
<keyword evidence="3" id="KW-0812">Transmembrane</keyword>
<organism evidence="8">
    <name type="scientific">Cucumis melo</name>
    <name type="common">Muskmelon</name>
    <dbReference type="NCBI Taxonomy" id="3656"/>
    <lineage>
        <taxon>Eukaryota</taxon>
        <taxon>Viridiplantae</taxon>
        <taxon>Streptophyta</taxon>
        <taxon>Embryophyta</taxon>
        <taxon>Tracheophyta</taxon>
        <taxon>Spermatophyta</taxon>
        <taxon>Magnoliopsida</taxon>
        <taxon>eudicotyledons</taxon>
        <taxon>Gunneridae</taxon>
        <taxon>Pentapetalae</taxon>
        <taxon>rosids</taxon>
        <taxon>fabids</taxon>
        <taxon>Cucurbitales</taxon>
        <taxon>Cucurbitaceae</taxon>
        <taxon>Benincaseae</taxon>
        <taxon>Cucumis</taxon>
    </lineage>
</organism>
<dbReference type="InterPro" id="IPR004326">
    <property type="entry name" value="Mlo"/>
</dbReference>
<evidence type="ECO:0000256" key="4">
    <source>
        <dbReference type="ARBA" id="ARBA00022821"/>
    </source>
</evidence>
<dbReference type="EnsemblPlants" id="MELO3C032336.2.1">
    <property type="protein sequence ID" value="MELO3C032336.2.1"/>
    <property type="gene ID" value="MELO3C032336.2"/>
</dbReference>
<evidence type="ECO:0000256" key="1">
    <source>
        <dbReference type="ARBA" id="ARBA00004141"/>
    </source>
</evidence>
<dbReference type="GO" id="GO:0006952">
    <property type="term" value="P:defense response"/>
    <property type="evidence" value="ECO:0007669"/>
    <property type="project" value="UniProtKB-KW"/>
</dbReference>